<feature type="binding site" evidence="10">
    <location>
        <position position="294"/>
    </location>
    <ligand>
        <name>Zn(2+)</name>
        <dbReference type="ChEBI" id="CHEBI:29105"/>
    </ligand>
</feature>
<comment type="similarity">
    <text evidence="10">Belongs to the TRAFAC class YlqF/YawG GTPase family. RsgA subfamily.</text>
</comment>
<keyword evidence="6 10" id="KW-0378">Hydrolase</keyword>
<feature type="binding site" evidence="10">
    <location>
        <begin position="203"/>
        <end position="211"/>
    </location>
    <ligand>
        <name>GTP</name>
        <dbReference type="ChEBI" id="CHEBI:37565"/>
    </ligand>
</feature>
<evidence type="ECO:0000259" key="12">
    <source>
        <dbReference type="PROSITE" id="PS51721"/>
    </source>
</evidence>
<dbReference type="HAMAP" id="MF_01820">
    <property type="entry name" value="GTPase_RsgA"/>
    <property type="match status" value="1"/>
</dbReference>
<evidence type="ECO:0000313" key="14">
    <source>
        <dbReference type="Proteomes" id="UP001205748"/>
    </source>
</evidence>
<dbReference type="GO" id="GO:0046872">
    <property type="term" value="F:metal ion binding"/>
    <property type="evidence" value="ECO:0007669"/>
    <property type="project" value="UniProtKB-KW"/>
</dbReference>
<comment type="cofactor">
    <cofactor evidence="10">
        <name>Zn(2+)</name>
        <dbReference type="ChEBI" id="CHEBI:29105"/>
    </cofactor>
    <text evidence="10">Binds 1 zinc ion per subunit.</text>
</comment>
<evidence type="ECO:0000256" key="3">
    <source>
        <dbReference type="ARBA" id="ARBA00022723"/>
    </source>
</evidence>
<reference evidence="13" key="1">
    <citation type="submission" date="2022-07" db="EMBL/GenBank/DDBJ databases">
        <title>Enhanced cultured diversity of the mouse gut microbiota enables custom-made synthetic communities.</title>
        <authorList>
            <person name="Afrizal A."/>
        </authorList>
    </citation>
    <scope>NUCLEOTIDE SEQUENCE</scope>
    <source>
        <strain evidence="13">DSM 28593</strain>
    </source>
</reference>
<dbReference type="InterPro" id="IPR004881">
    <property type="entry name" value="Ribosome_biogen_GTPase_RsgA"/>
</dbReference>
<dbReference type="GO" id="GO:0019843">
    <property type="term" value="F:rRNA binding"/>
    <property type="evidence" value="ECO:0007669"/>
    <property type="project" value="UniProtKB-KW"/>
</dbReference>
<evidence type="ECO:0000256" key="6">
    <source>
        <dbReference type="ARBA" id="ARBA00022801"/>
    </source>
</evidence>
<keyword evidence="5 10" id="KW-0547">Nucleotide-binding</keyword>
<keyword evidence="8 10" id="KW-0694">RNA-binding</keyword>
<dbReference type="GO" id="GO:0003924">
    <property type="term" value="F:GTPase activity"/>
    <property type="evidence" value="ECO:0007669"/>
    <property type="project" value="UniProtKB-UniRule"/>
</dbReference>
<dbReference type="PANTHER" id="PTHR32120:SF10">
    <property type="entry name" value="SMALL RIBOSOMAL SUBUNIT BIOGENESIS GTPASE RSGA"/>
    <property type="match status" value="1"/>
</dbReference>
<organism evidence="13 14">
    <name type="scientific">Irregularibacter muris</name>
    <dbReference type="NCBI Taxonomy" id="1796619"/>
    <lineage>
        <taxon>Bacteria</taxon>
        <taxon>Bacillati</taxon>
        <taxon>Bacillota</taxon>
        <taxon>Clostridia</taxon>
        <taxon>Eubacteriales</taxon>
        <taxon>Eubacteriaceae</taxon>
        <taxon>Irregularibacter</taxon>
    </lineage>
</organism>
<name>A0AAE3L337_9FIRM</name>
<dbReference type="EMBL" id="JANKAS010000014">
    <property type="protein sequence ID" value="MCR1899819.1"/>
    <property type="molecule type" value="Genomic_DNA"/>
</dbReference>
<accession>A0AAE3L337</accession>
<keyword evidence="14" id="KW-1185">Reference proteome</keyword>
<feature type="domain" description="CP-type G" evidence="12">
    <location>
        <begin position="104"/>
        <end position="260"/>
    </location>
</feature>
<dbReference type="Gene3D" id="2.40.50.140">
    <property type="entry name" value="Nucleic acid-binding proteins"/>
    <property type="match status" value="1"/>
</dbReference>
<dbReference type="EC" id="3.6.1.-" evidence="10"/>
<comment type="subunit">
    <text evidence="10">Monomer. Associates with 30S ribosomal subunit, binds 16S rRNA.</text>
</comment>
<feature type="binding site" evidence="10">
    <location>
        <position position="286"/>
    </location>
    <ligand>
        <name>Zn(2+)</name>
        <dbReference type="ChEBI" id="CHEBI:29105"/>
    </ligand>
</feature>
<keyword evidence="2 10" id="KW-0690">Ribosome biogenesis</keyword>
<dbReference type="CDD" id="cd01854">
    <property type="entry name" value="YjeQ_EngC"/>
    <property type="match status" value="1"/>
</dbReference>
<dbReference type="Pfam" id="PF03193">
    <property type="entry name" value="RsgA_GTPase"/>
    <property type="match status" value="1"/>
</dbReference>
<feature type="binding site" evidence="10">
    <location>
        <begin position="151"/>
        <end position="154"/>
    </location>
    <ligand>
        <name>GTP</name>
        <dbReference type="ChEBI" id="CHEBI:37565"/>
    </ligand>
</feature>
<dbReference type="Proteomes" id="UP001205748">
    <property type="component" value="Unassembled WGS sequence"/>
</dbReference>
<proteinExistence type="inferred from homology"/>
<dbReference type="InterPro" id="IPR027417">
    <property type="entry name" value="P-loop_NTPase"/>
</dbReference>
<keyword evidence="7 10" id="KW-0862">Zinc</keyword>
<sequence length="369" mass="41616">MSKINMENIGLSQRFINESTLYEGLYIGRVISQYKSLYKVITENGELNAEISGKFRFDVKTVSDYPGVGDFVMIDRNDDRGGNAIIHHVLTRKSVFVRKAAGTSNDEQVVASNIDTVFICMSLNHDFNIRRMERYLGIAWNSGANPVIVLTKSDLCNNLSEKLIELDTIAMGVEVIVTSSMNEEDYSPIKSYIGRGKTIAFIGSSGVGKSTLINRLMGEHIIETNEIRKDDKGKHTTTRREMFILPDNGVVIDTPGMREVAIENADLSKAFADIDELSRKCKFSDCSHTNEPNCAVQEAMSSGLLSKDRFESYLKLKKEMKYEGLNSRQIENQKLNEMFKDVGGMKSGRKVIKEKAKLKHKTFDRKRTF</sequence>
<dbReference type="GO" id="GO:0042274">
    <property type="term" value="P:ribosomal small subunit biogenesis"/>
    <property type="evidence" value="ECO:0007669"/>
    <property type="project" value="UniProtKB-UniRule"/>
</dbReference>
<dbReference type="PROSITE" id="PS51721">
    <property type="entry name" value="G_CP"/>
    <property type="match status" value="1"/>
</dbReference>
<evidence type="ECO:0000256" key="2">
    <source>
        <dbReference type="ARBA" id="ARBA00022517"/>
    </source>
</evidence>
<protein>
    <recommendedName>
        <fullName evidence="10">Small ribosomal subunit biogenesis GTPase RsgA</fullName>
        <ecNumber evidence="10">3.6.1.-</ecNumber>
    </recommendedName>
</protein>
<evidence type="ECO:0000313" key="13">
    <source>
        <dbReference type="EMBL" id="MCR1899819.1"/>
    </source>
</evidence>
<dbReference type="GO" id="GO:0005525">
    <property type="term" value="F:GTP binding"/>
    <property type="evidence" value="ECO:0007669"/>
    <property type="project" value="UniProtKB-UniRule"/>
</dbReference>
<dbReference type="GO" id="GO:0005737">
    <property type="term" value="C:cytoplasm"/>
    <property type="evidence" value="ECO:0007669"/>
    <property type="project" value="UniProtKB-SubCell"/>
</dbReference>
<comment type="caution">
    <text evidence="13">The sequence shown here is derived from an EMBL/GenBank/DDBJ whole genome shotgun (WGS) entry which is preliminary data.</text>
</comment>
<evidence type="ECO:0000259" key="11">
    <source>
        <dbReference type="PROSITE" id="PS50936"/>
    </source>
</evidence>
<keyword evidence="3 10" id="KW-0479">Metal-binding</keyword>
<feature type="domain" description="EngC GTPase" evidence="11">
    <location>
        <begin position="112"/>
        <end position="258"/>
    </location>
</feature>
<evidence type="ECO:0000256" key="9">
    <source>
        <dbReference type="ARBA" id="ARBA00023134"/>
    </source>
</evidence>
<dbReference type="Gene3D" id="3.40.50.300">
    <property type="entry name" value="P-loop containing nucleotide triphosphate hydrolases"/>
    <property type="match status" value="1"/>
</dbReference>
<dbReference type="AlphaFoldDB" id="A0AAE3L337"/>
<dbReference type="NCBIfam" id="TIGR00157">
    <property type="entry name" value="ribosome small subunit-dependent GTPase A"/>
    <property type="match status" value="1"/>
</dbReference>
<dbReference type="InterPro" id="IPR030378">
    <property type="entry name" value="G_CP_dom"/>
</dbReference>
<comment type="subcellular location">
    <subcellularLocation>
        <location evidence="10">Cytoplasm</location>
    </subcellularLocation>
</comment>
<evidence type="ECO:0000256" key="1">
    <source>
        <dbReference type="ARBA" id="ARBA00022490"/>
    </source>
</evidence>
<evidence type="ECO:0000256" key="5">
    <source>
        <dbReference type="ARBA" id="ARBA00022741"/>
    </source>
</evidence>
<dbReference type="SUPFAM" id="SSF50249">
    <property type="entry name" value="Nucleic acid-binding proteins"/>
    <property type="match status" value="1"/>
</dbReference>
<keyword evidence="1 10" id="KW-0963">Cytoplasm</keyword>
<dbReference type="InterPro" id="IPR010914">
    <property type="entry name" value="RsgA_GTPase_dom"/>
</dbReference>
<dbReference type="RefSeq" id="WP_257532546.1">
    <property type="nucleotide sequence ID" value="NZ_JANKAS010000014.1"/>
</dbReference>
<dbReference type="PROSITE" id="PS50936">
    <property type="entry name" value="ENGC_GTPASE"/>
    <property type="match status" value="1"/>
</dbReference>
<keyword evidence="4 10" id="KW-0699">rRNA-binding</keyword>
<feature type="binding site" evidence="10">
    <location>
        <position position="281"/>
    </location>
    <ligand>
        <name>Zn(2+)</name>
        <dbReference type="ChEBI" id="CHEBI:29105"/>
    </ligand>
</feature>
<evidence type="ECO:0000256" key="7">
    <source>
        <dbReference type="ARBA" id="ARBA00022833"/>
    </source>
</evidence>
<feature type="binding site" evidence="10">
    <location>
        <position position="288"/>
    </location>
    <ligand>
        <name>Zn(2+)</name>
        <dbReference type="ChEBI" id="CHEBI:29105"/>
    </ligand>
</feature>
<gene>
    <name evidence="10 13" type="primary">rsgA</name>
    <name evidence="13" type="ORF">NSA47_12635</name>
</gene>
<keyword evidence="9 10" id="KW-0342">GTP-binding</keyword>
<dbReference type="Gene3D" id="1.10.40.50">
    <property type="entry name" value="Probable gtpase engc, domain 3"/>
    <property type="match status" value="1"/>
</dbReference>
<dbReference type="PANTHER" id="PTHR32120">
    <property type="entry name" value="SMALL RIBOSOMAL SUBUNIT BIOGENESIS GTPASE RSGA"/>
    <property type="match status" value="1"/>
</dbReference>
<comment type="function">
    <text evidence="10">One of several proteins that assist in the late maturation steps of the functional core of the 30S ribosomal subunit. Helps release RbfA from mature subunits. May play a role in the assembly of ribosomal proteins into the subunit. Circularly permuted GTPase that catalyzes slow GTP hydrolysis, GTPase activity is stimulated by the 30S ribosomal subunit.</text>
</comment>
<evidence type="ECO:0000256" key="10">
    <source>
        <dbReference type="HAMAP-Rule" id="MF_01820"/>
    </source>
</evidence>
<evidence type="ECO:0000256" key="8">
    <source>
        <dbReference type="ARBA" id="ARBA00022884"/>
    </source>
</evidence>
<evidence type="ECO:0000256" key="4">
    <source>
        <dbReference type="ARBA" id="ARBA00022730"/>
    </source>
</evidence>
<dbReference type="InterPro" id="IPR012340">
    <property type="entry name" value="NA-bd_OB-fold"/>
</dbReference>
<dbReference type="SUPFAM" id="SSF52540">
    <property type="entry name" value="P-loop containing nucleoside triphosphate hydrolases"/>
    <property type="match status" value="1"/>
</dbReference>